<keyword evidence="1 2" id="KW-0732">Signal</keyword>
<dbReference type="EMBL" id="JACIEB010000004">
    <property type="protein sequence ID" value="MBB3982488.1"/>
    <property type="molecule type" value="Genomic_DNA"/>
</dbReference>
<dbReference type="Pfam" id="PF12849">
    <property type="entry name" value="PBP_like_2"/>
    <property type="match status" value="1"/>
</dbReference>
<evidence type="ECO:0000256" key="1">
    <source>
        <dbReference type="ARBA" id="ARBA00022729"/>
    </source>
</evidence>
<dbReference type="PANTHER" id="PTHR30570">
    <property type="entry name" value="PERIPLASMIC PHOSPHATE BINDING COMPONENT OF PHOSPHATE ABC TRANSPORTER"/>
    <property type="match status" value="1"/>
</dbReference>
<name>A0A7W6GPJ5_9SPHN</name>
<dbReference type="Gene3D" id="3.40.190.10">
    <property type="entry name" value="Periplasmic binding protein-like II"/>
    <property type="match status" value="2"/>
</dbReference>
<comment type="caution">
    <text evidence="4">The sequence shown here is derived from an EMBL/GenBank/DDBJ whole genome shotgun (WGS) entry which is preliminary data.</text>
</comment>
<dbReference type="InterPro" id="IPR050811">
    <property type="entry name" value="Phosphate_ABC_transporter"/>
</dbReference>
<gene>
    <name evidence="4" type="ORF">GGR44_002151</name>
</gene>
<feature type="domain" description="PBP" evidence="3">
    <location>
        <begin position="28"/>
        <end position="308"/>
    </location>
</feature>
<dbReference type="AlphaFoldDB" id="A0A7W6GPJ5"/>
<dbReference type="PROSITE" id="PS51257">
    <property type="entry name" value="PROKAR_LIPOPROTEIN"/>
    <property type="match status" value="1"/>
</dbReference>
<evidence type="ECO:0000313" key="4">
    <source>
        <dbReference type="EMBL" id="MBB3982488.1"/>
    </source>
</evidence>
<sequence>MKKFALLAASSAAIFALAACGDQAGGGASAGTRDQIRAVGSSTVYPFATAVAELFVQNNPGMKSPIIESTGTGGGMKLFCAGVGAQHPDIENASRRMKKSEFDQCQANGVKDIIEIQVGVDGLAFAEAKNGPGFKLTPKIVYEALAANPYGKGPNKAQTWKDVDPSLPAVAISVFGPPSTSGTRDSLAELILEKGCQSDEAMKALKEKDEDEYKATCTRVREDGKYVDSGENDNLIVQKLAANPNAVGVFGYSFLEENLDSLKDIPLSGVQATYDTVAKGEYPGARPLYIYVKKAHMQAIPGLQAYLDAFAANWGPGGALTKRGMVAATEEARKASADAVKNLTPLDGSALK</sequence>
<evidence type="ECO:0000313" key="5">
    <source>
        <dbReference type="Proteomes" id="UP000552757"/>
    </source>
</evidence>
<protein>
    <submittedName>
        <fullName evidence="4">Phosphate transport system substrate-binding protein</fullName>
    </submittedName>
</protein>
<evidence type="ECO:0000259" key="3">
    <source>
        <dbReference type="Pfam" id="PF12849"/>
    </source>
</evidence>
<reference evidence="4 5" key="1">
    <citation type="submission" date="2020-08" db="EMBL/GenBank/DDBJ databases">
        <title>Genomic Encyclopedia of Type Strains, Phase IV (KMG-IV): sequencing the most valuable type-strain genomes for metagenomic binning, comparative biology and taxonomic classification.</title>
        <authorList>
            <person name="Goeker M."/>
        </authorList>
    </citation>
    <scope>NUCLEOTIDE SEQUENCE [LARGE SCALE GENOMIC DNA]</scope>
    <source>
        <strain evidence="4 5">DSM 29348</strain>
    </source>
</reference>
<accession>A0A7W6GPJ5</accession>
<proteinExistence type="predicted"/>
<feature type="signal peptide" evidence="2">
    <location>
        <begin position="1"/>
        <end position="18"/>
    </location>
</feature>
<keyword evidence="5" id="KW-1185">Reference proteome</keyword>
<evidence type="ECO:0000256" key="2">
    <source>
        <dbReference type="SAM" id="SignalP"/>
    </source>
</evidence>
<feature type="chain" id="PRO_5031095643" evidence="2">
    <location>
        <begin position="19"/>
        <end position="352"/>
    </location>
</feature>
<dbReference type="InterPro" id="IPR024370">
    <property type="entry name" value="PBP_domain"/>
</dbReference>
<organism evidence="4 5">
    <name type="scientific">Sphingobium fontiphilum</name>
    <dbReference type="NCBI Taxonomy" id="944425"/>
    <lineage>
        <taxon>Bacteria</taxon>
        <taxon>Pseudomonadati</taxon>
        <taxon>Pseudomonadota</taxon>
        <taxon>Alphaproteobacteria</taxon>
        <taxon>Sphingomonadales</taxon>
        <taxon>Sphingomonadaceae</taxon>
        <taxon>Sphingobium</taxon>
    </lineage>
</organism>
<dbReference type="SUPFAM" id="SSF53850">
    <property type="entry name" value="Periplasmic binding protein-like II"/>
    <property type="match status" value="1"/>
</dbReference>
<dbReference type="Proteomes" id="UP000552757">
    <property type="component" value="Unassembled WGS sequence"/>
</dbReference>
<dbReference type="PANTHER" id="PTHR30570:SF1">
    <property type="entry name" value="PHOSPHATE-BINDING PROTEIN PSTS"/>
    <property type="match status" value="1"/>
</dbReference>